<dbReference type="HOGENOM" id="CLU_1799022_0_0_1"/>
<protein>
    <submittedName>
        <fullName evidence="2">Uncharacterized protein</fullName>
    </submittedName>
</protein>
<dbReference type="AlphaFoldDB" id="W1PGQ0"/>
<organism evidence="2 3">
    <name type="scientific">Amborella trichopoda</name>
    <dbReference type="NCBI Taxonomy" id="13333"/>
    <lineage>
        <taxon>Eukaryota</taxon>
        <taxon>Viridiplantae</taxon>
        <taxon>Streptophyta</taxon>
        <taxon>Embryophyta</taxon>
        <taxon>Tracheophyta</taxon>
        <taxon>Spermatophyta</taxon>
        <taxon>Magnoliopsida</taxon>
        <taxon>Amborellales</taxon>
        <taxon>Amborellaceae</taxon>
        <taxon>Amborella</taxon>
    </lineage>
</organism>
<feature type="region of interest" description="Disordered" evidence="1">
    <location>
        <begin position="73"/>
        <end position="144"/>
    </location>
</feature>
<name>W1PGQ0_AMBTC</name>
<gene>
    <name evidence="2" type="ORF">AMTR_s00005p00251500</name>
</gene>
<keyword evidence="3" id="KW-1185">Reference proteome</keyword>
<proteinExistence type="predicted"/>
<feature type="compositionally biased region" description="Polar residues" evidence="1">
    <location>
        <begin position="106"/>
        <end position="122"/>
    </location>
</feature>
<feature type="compositionally biased region" description="Basic and acidic residues" evidence="1">
    <location>
        <begin position="73"/>
        <end position="87"/>
    </location>
</feature>
<evidence type="ECO:0000256" key="1">
    <source>
        <dbReference type="SAM" id="MobiDB-lite"/>
    </source>
</evidence>
<evidence type="ECO:0000313" key="2">
    <source>
        <dbReference type="EMBL" id="ERN06884.1"/>
    </source>
</evidence>
<dbReference type="Gramene" id="ERN06884">
    <property type="protein sequence ID" value="ERN06884"/>
    <property type="gene ID" value="AMTR_s00005p00251500"/>
</dbReference>
<dbReference type="Proteomes" id="UP000017836">
    <property type="component" value="Unassembled WGS sequence"/>
</dbReference>
<accession>W1PGQ0</accession>
<reference evidence="3" key="1">
    <citation type="journal article" date="2013" name="Science">
        <title>The Amborella genome and the evolution of flowering plants.</title>
        <authorList>
            <consortium name="Amborella Genome Project"/>
        </authorList>
    </citation>
    <scope>NUCLEOTIDE SEQUENCE [LARGE SCALE GENOMIC DNA]</scope>
</reference>
<sequence>MAVAKSLTYYVLRSIVESTRKMGHQGQVVSWAHLDGNRTEKGMTNREKHLGRPSQAALFARLIKVNARTMQEPRPRVIEATDSEKSSGDSGGAIKRRLSGVKVDQCSGSSYSTTREASSTSEGVMREGIHLAHVGQDEAILQPA</sequence>
<evidence type="ECO:0000313" key="3">
    <source>
        <dbReference type="Proteomes" id="UP000017836"/>
    </source>
</evidence>
<dbReference type="EMBL" id="KI393866">
    <property type="protein sequence ID" value="ERN06884.1"/>
    <property type="molecule type" value="Genomic_DNA"/>
</dbReference>